<evidence type="ECO:0000256" key="2">
    <source>
        <dbReference type="ARBA" id="ARBA00022553"/>
    </source>
</evidence>
<dbReference type="GO" id="GO:0004497">
    <property type="term" value="F:monooxygenase activity"/>
    <property type="evidence" value="ECO:0007669"/>
    <property type="project" value="UniProtKB-KW"/>
</dbReference>
<dbReference type="InterPro" id="IPR020806">
    <property type="entry name" value="PKS_PP-bd"/>
</dbReference>
<keyword evidence="4" id="KW-0560">Oxidoreductase</keyword>
<dbReference type="Proteomes" id="UP000001060">
    <property type="component" value="Chromosome"/>
</dbReference>
<dbReference type="eggNOG" id="COG2141">
    <property type="taxonomic scope" value="Bacteria"/>
</dbReference>
<dbReference type="InterPro" id="IPR009081">
    <property type="entry name" value="PP-bd_ACP"/>
</dbReference>
<evidence type="ECO:0000259" key="3">
    <source>
        <dbReference type="PROSITE" id="PS50075"/>
    </source>
</evidence>
<dbReference type="eggNOG" id="COG0236">
    <property type="taxonomic scope" value="Bacteria"/>
</dbReference>
<dbReference type="GO" id="GO:0031177">
    <property type="term" value="F:phosphopantetheine binding"/>
    <property type="evidence" value="ECO:0007669"/>
    <property type="project" value="InterPro"/>
</dbReference>
<dbReference type="PROSITE" id="PS50075">
    <property type="entry name" value="CARRIER"/>
    <property type="match status" value="1"/>
</dbReference>
<dbReference type="SUPFAM" id="SSF47336">
    <property type="entry name" value="ACP-like"/>
    <property type="match status" value="1"/>
</dbReference>
<dbReference type="Pfam" id="PF00296">
    <property type="entry name" value="Bac_luciferase"/>
    <property type="match status" value="1"/>
</dbReference>
<dbReference type="PANTHER" id="PTHR30137:SF6">
    <property type="entry name" value="LUCIFERASE-LIKE MONOOXYGENASE"/>
    <property type="match status" value="1"/>
</dbReference>
<dbReference type="GeneID" id="40925212"/>
<dbReference type="InterPro" id="IPR036736">
    <property type="entry name" value="ACP-like_sf"/>
</dbReference>
<dbReference type="InterPro" id="IPR036661">
    <property type="entry name" value="Luciferase-like_sf"/>
</dbReference>
<keyword evidence="5" id="KW-1185">Reference proteome</keyword>
<dbReference type="InterPro" id="IPR011251">
    <property type="entry name" value="Luciferase-like_dom"/>
</dbReference>
<dbReference type="KEGG" id="llo:LLO_0978"/>
<dbReference type="NCBIfam" id="TIGR04020">
    <property type="entry name" value="seco_metab_LLM"/>
    <property type="match status" value="1"/>
</dbReference>
<dbReference type="SMART" id="SM01294">
    <property type="entry name" value="PKS_PP_betabranch"/>
    <property type="match status" value="1"/>
</dbReference>
<dbReference type="AlphaFoldDB" id="D3HR06"/>
<dbReference type="SMART" id="SM00823">
    <property type="entry name" value="PKS_PP"/>
    <property type="match status" value="1"/>
</dbReference>
<sequence length="431" mass="48939">MYDTPFFEDWLITHIADELEVNPDEILIDVPLAQLGLDSQTAITISGNLEILLETRLEPTLLFEYPTIQDLARYLATIKPITPGKKQALDFTLFFFALQDPVEGKYELIKKAVQFADQHGFKAVWIPERHFNAMGGNFPNPSVISAALATMTKQLSLRAGSVVLPLHDPLRVVEEWSVVDQLSQGRVELSFASGWHVDDFVLAPENYEQRKEYLLSQIPIVRQLWKGDAITRVNGHGNSIQVRSFPRPIQRELPVWLTAIGNPDTFRQAAEIDAHILTCLLTQDLTELASKIKLYRNTLARHHFKPKKVSLFLHTFVGESVVEARTSVLEPFRTYLRGTIELLANYSQHGDVALDVNQFSDEQKEELFDFAFERYLQERSLIGDMEQCQTMLNKVKEADVNEVACIIDFGLSSESVLASLERLNQLREANA</sequence>
<keyword evidence="1" id="KW-0596">Phosphopantetheine</keyword>
<name>D3HR06_LEGLN</name>
<dbReference type="InterPro" id="IPR050766">
    <property type="entry name" value="Bact_Lucif_Oxidored"/>
</dbReference>
<dbReference type="RefSeq" id="WP_003632369.1">
    <property type="nucleotide sequence ID" value="NC_013861.1"/>
</dbReference>
<dbReference type="Gene3D" id="1.10.1200.10">
    <property type="entry name" value="ACP-like"/>
    <property type="match status" value="1"/>
</dbReference>
<reference evidence="4 5" key="1">
    <citation type="journal article" date="2010" name="PLoS Genet.">
        <title>Analysis of the Legionella longbeachae genome and transcriptome uncovers unique strategies to cause Legionnaires' disease.</title>
        <authorList>
            <person name="Cazalet C."/>
            <person name="Gomez-Valero L."/>
            <person name="Rusniok C."/>
            <person name="Lomma M."/>
            <person name="Dervins-Ravault D."/>
            <person name="Newton H."/>
            <person name="Sansom F."/>
            <person name="Jarraud S."/>
            <person name="Zidane N."/>
            <person name="Ma L."/>
            <person name="Bouchier C."/>
            <person name="Etienne J."/>
            <person name="Hartland E."/>
            <person name="Buchrieser C."/>
        </authorList>
    </citation>
    <scope>NUCLEOTIDE SEQUENCE [LARGE SCALE GENOMIC DNA]</scope>
    <source>
        <strain evidence="4 5">NSW150</strain>
    </source>
</reference>
<dbReference type="Pfam" id="PF00550">
    <property type="entry name" value="PP-binding"/>
    <property type="match status" value="1"/>
</dbReference>
<organism evidence="4 5">
    <name type="scientific">Legionella longbeachae serogroup 1 (strain NSW150)</name>
    <dbReference type="NCBI Taxonomy" id="661367"/>
    <lineage>
        <taxon>Bacteria</taxon>
        <taxon>Pseudomonadati</taxon>
        <taxon>Pseudomonadota</taxon>
        <taxon>Gammaproteobacteria</taxon>
        <taxon>Legionellales</taxon>
        <taxon>Legionellaceae</taxon>
        <taxon>Legionella</taxon>
    </lineage>
</organism>
<evidence type="ECO:0000313" key="5">
    <source>
        <dbReference type="Proteomes" id="UP000001060"/>
    </source>
</evidence>
<dbReference type="Gene3D" id="3.20.20.30">
    <property type="entry name" value="Luciferase-like domain"/>
    <property type="match status" value="1"/>
</dbReference>
<feature type="domain" description="Carrier" evidence="3">
    <location>
        <begin position="5"/>
        <end position="79"/>
    </location>
</feature>
<dbReference type="STRING" id="661367.LLO_0978"/>
<evidence type="ECO:0000256" key="1">
    <source>
        <dbReference type="ARBA" id="ARBA00022450"/>
    </source>
</evidence>
<accession>D3HR06</accession>
<dbReference type="SUPFAM" id="SSF51679">
    <property type="entry name" value="Bacterial luciferase-like"/>
    <property type="match status" value="1"/>
</dbReference>
<dbReference type="GO" id="GO:0016705">
    <property type="term" value="F:oxidoreductase activity, acting on paired donors, with incorporation or reduction of molecular oxygen"/>
    <property type="evidence" value="ECO:0007669"/>
    <property type="project" value="InterPro"/>
</dbReference>
<dbReference type="OrthoDB" id="5657178at2"/>
<evidence type="ECO:0000313" key="4">
    <source>
        <dbReference type="EMBL" id="CBJ11328.1"/>
    </source>
</evidence>
<keyword evidence="4" id="KW-0503">Monooxygenase</keyword>
<dbReference type="PANTHER" id="PTHR30137">
    <property type="entry name" value="LUCIFERASE-LIKE MONOOXYGENASE"/>
    <property type="match status" value="1"/>
</dbReference>
<dbReference type="EMBL" id="FN650140">
    <property type="protein sequence ID" value="CBJ11328.1"/>
    <property type="molecule type" value="Genomic_DNA"/>
</dbReference>
<dbReference type="GO" id="GO:0005829">
    <property type="term" value="C:cytosol"/>
    <property type="evidence" value="ECO:0007669"/>
    <property type="project" value="TreeGrafter"/>
</dbReference>
<protein>
    <submittedName>
        <fullName evidence="4">Putative luciferase-like monooxygenase</fullName>
    </submittedName>
</protein>
<dbReference type="HOGENOM" id="CLU_027853_3_5_6"/>
<gene>
    <name evidence="4" type="ordered locus">LLO_0978</name>
</gene>
<dbReference type="InterPro" id="IPR024011">
    <property type="entry name" value="Biosynth_lucif-like_mOase_dom"/>
</dbReference>
<keyword evidence="2" id="KW-0597">Phosphoprotein</keyword>
<proteinExistence type="predicted"/>